<dbReference type="AlphaFoldDB" id="A0AAD8PIT2"/>
<reference evidence="1" key="1">
    <citation type="submission" date="2021-06" db="EMBL/GenBank/DDBJ databases">
        <title>Comparative genomics, transcriptomics and evolutionary studies reveal genomic signatures of adaptation to plant cell wall in hemibiotrophic fungi.</title>
        <authorList>
            <consortium name="DOE Joint Genome Institute"/>
            <person name="Baroncelli R."/>
            <person name="Diaz J.F."/>
            <person name="Benocci T."/>
            <person name="Peng M."/>
            <person name="Battaglia E."/>
            <person name="Haridas S."/>
            <person name="Andreopoulos W."/>
            <person name="Labutti K."/>
            <person name="Pangilinan J."/>
            <person name="Floch G.L."/>
            <person name="Makela M.R."/>
            <person name="Henrissat B."/>
            <person name="Grigoriev I.V."/>
            <person name="Crouch J.A."/>
            <person name="De Vries R.P."/>
            <person name="Sukno S.A."/>
            <person name="Thon M.R."/>
        </authorList>
    </citation>
    <scope>NUCLEOTIDE SEQUENCE</scope>
    <source>
        <strain evidence="1">CBS 125086</strain>
    </source>
</reference>
<proteinExistence type="predicted"/>
<keyword evidence="2" id="KW-1185">Reference proteome</keyword>
<dbReference type="RefSeq" id="XP_060406762.1">
    <property type="nucleotide sequence ID" value="XM_060564438.1"/>
</dbReference>
<evidence type="ECO:0000313" key="1">
    <source>
        <dbReference type="EMBL" id="KAK1561611.1"/>
    </source>
</evidence>
<dbReference type="GeneID" id="85448678"/>
<comment type="caution">
    <text evidence="1">The sequence shown here is derived from an EMBL/GenBank/DDBJ whole genome shotgun (WGS) entry which is preliminary data.</text>
</comment>
<protein>
    <submittedName>
        <fullName evidence="1">Uncharacterized protein</fullName>
    </submittedName>
</protein>
<accession>A0AAD8PIT2</accession>
<evidence type="ECO:0000313" key="2">
    <source>
        <dbReference type="Proteomes" id="UP001230504"/>
    </source>
</evidence>
<name>A0AAD8PIT2_9PEZI</name>
<organism evidence="1 2">
    <name type="scientific">Colletotrichum navitas</name>
    <dbReference type="NCBI Taxonomy" id="681940"/>
    <lineage>
        <taxon>Eukaryota</taxon>
        <taxon>Fungi</taxon>
        <taxon>Dikarya</taxon>
        <taxon>Ascomycota</taxon>
        <taxon>Pezizomycotina</taxon>
        <taxon>Sordariomycetes</taxon>
        <taxon>Hypocreomycetidae</taxon>
        <taxon>Glomerellales</taxon>
        <taxon>Glomerellaceae</taxon>
        <taxon>Colletotrichum</taxon>
        <taxon>Colletotrichum graminicola species complex</taxon>
    </lineage>
</organism>
<dbReference type="EMBL" id="JAHLJV010000268">
    <property type="protein sequence ID" value="KAK1561611.1"/>
    <property type="molecule type" value="Genomic_DNA"/>
</dbReference>
<dbReference type="Proteomes" id="UP001230504">
    <property type="component" value="Unassembled WGS sequence"/>
</dbReference>
<sequence>MEGTLSAELQDKREFDASLAASLGELRDVSSRLCDVQEWFDQARTIRRELLRWRGRKNKADIACLVTRSGVARAAKVVQAVREDMVRSQEQWNDPQALRGHVAAWARQADEQRWRRWEEQTAYLGILYPRSLRDSHGVFA</sequence>
<gene>
    <name evidence="1" type="ORF">LY79DRAFT_675427</name>
</gene>